<evidence type="ECO:0000313" key="3">
    <source>
        <dbReference type="Proteomes" id="UP001560267"/>
    </source>
</evidence>
<reference evidence="2 3" key="1">
    <citation type="submission" date="2024-07" db="EMBL/GenBank/DDBJ databases">
        <title>Draft Genome Sequence of Ferrimicrobium acidiphilum Strain YE2023, Isolated from a Pulp of Bioleach Reactor.</title>
        <authorList>
            <person name="Elkina Y.A."/>
            <person name="Bulaeva A.G."/>
            <person name="Beletsky A.V."/>
            <person name="Mardanov A.V."/>
        </authorList>
    </citation>
    <scope>NUCLEOTIDE SEQUENCE [LARGE SCALE GENOMIC DNA]</scope>
    <source>
        <strain evidence="2 3">YE2023</strain>
    </source>
</reference>
<dbReference type="Proteomes" id="UP001560267">
    <property type="component" value="Unassembled WGS sequence"/>
</dbReference>
<keyword evidence="3" id="KW-1185">Reference proteome</keyword>
<dbReference type="PROSITE" id="PS51257">
    <property type="entry name" value="PROKAR_LIPOPROTEIN"/>
    <property type="match status" value="1"/>
</dbReference>
<name>A0ABV3XYV7_9ACTN</name>
<organism evidence="2 3">
    <name type="scientific">Ferrimicrobium acidiphilum</name>
    <dbReference type="NCBI Taxonomy" id="121039"/>
    <lineage>
        <taxon>Bacteria</taxon>
        <taxon>Bacillati</taxon>
        <taxon>Actinomycetota</taxon>
        <taxon>Acidimicrobiia</taxon>
        <taxon>Acidimicrobiales</taxon>
        <taxon>Acidimicrobiaceae</taxon>
        <taxon>Ferrimicrobium</taxon>
    </lineage>
</organism>
<dbReference type="SUPFAM" id="SSF53850">
    <property type="entry name" value="Periplasmic binding protein-like II"/>
    <property type="match status" value="1"/>
</dbReference>
<evidence type="ECO:0000313" key="2">
    <source>
        <dbReference type="EMBL" id="MEX6428478.1"/>
    </source>
</evidence>
<feature type="signal peptide" evidence="1">
    <location>
        <begin position="1"/>
        <end position="22"/>
    </location>
</feature>
<keyword evidence="1" id="KW-0732">Signal</keyword>
<gene>
    <name evidence="2" type="ORF">AB6A68_01295</name>
</gene>
<evidence type="ECO:0008006" key="4">
    <source>
        <dbReference type="Google" id="ProtNLM"/>
    </source>
</evidence>
<comment type="caution">
    <text evidence="2">The sequence shown here is derived from an EMBL/GenBank/DDBJ whole genome shotgun (WGS) entry which is preliminary data.</text>
</comment>
<evidence type="ECO:0000256" key="1">
    <source>
        <dbReference type="SAM" id="SignalP"/>
    </source>
</evidence>
<dbReference type="RefSeq" id="WP_298381770.1">
    <property type="nucleotide sequence ID" value="NZ_JBFSHR010000003.1"/>
</dbReference>
<feature type="chain" id="PRO_5045571765" description="PBP domain-containing protein" evidence="1">
    <location>
        <begin position="23"/>
        <end position="317"/>
    </location>
</feature>
<dbReference type="Gene3D" id="3.40.190.10">
    <property type="entry name" value="Periplasmic binding protein-like II"/>
    <property type="match status" value="1"/>
</dbReference>
<sequence length="317" mass="32906">MPTHNRGRVLGALVPIVAVALAACGTTTAKVSSTPVTPNKTTTALRPVSLNGVTLTALVATPLETTFSGALVNLAHLYPHLKVAVTASTATSMDLASLEHSADLRLFSVNPGRTLIAQIGGVESVPIGTSTLYVSADLATSRPITLTSAILIGIIEGSITNWNNSLIATANPRVILPNLAITMNPLSHSGQRAAIITHKLAVLPANFGAAYSNHCATTPGCIDFSLNAPSLPLPIDSLGGHPNLPSSNLYPLVTSQLAVITIDSAHPRREAAAVRLAELLVEDSNLPASTRTSELTNLRALQDRLALTYYASDPAAT</sequence>
<dbReference type="EMBL" id="JBFSHR010000003">
    <property type="protein sequence ID" value="MEX6428478.1"/>
    <property type="molecule type" value="Genomic_DNA"/>
</dbReference>
<accession>A0ABV3XYV7</accession>
<proteinExistence type="predicted"/>
<protein>
    <recommendedName>
        <fullName evidence="4">PBP domain-containing protein</fullName>
    </recommendedName>
</protein>